<keyword evidence="5" id="KW-1185">Reference proteome</keyword>
<dbReference type="Pfam" id="PF05036">
    <property type="entry name" value="SPOR"/>
    <property type="match status" value="2"/>
</dbReference>
<gene>
    <name evidence="4" type="ORF">ACFO0D_02225</name>
</gene>
<feature type="domain" description="SPOR" evidence="3">
    <location>
        <begin position="313"/>
        <end position="386"/>
    </location>
</feature>
<dbReference type="Gene3D" id="3.30.70.1070">
    <property type="entry name" value="Sporulation related repeat"/>
    <property type="match status" value="2"/>
</dbReference>
<evidence type="ECO:0000256" key="2">
    <source>
        <dbReference type="SAM" id="Phobius"/>
    </source>
</evidence>
<comment type="caution">
    <text evidence="4">The sequence shown here is derived from an EMBL/GenBank/DDBJ whole genome shotgun (WGS) entry which is preliminary data.</text>
</comment>
<dbReference type="PRINTS" id="PR01217">
    <property type="entry name" value="PRICHEXTENSN"/>
</dbReference>
<dbReference type="Proteomes" id="UP001595952">
    <property type="component" value="Unassembled WGS sequence"/>
</dbReference>
<dbReference type="EMBL" id="JBHSEI010000001">
    <property type="protein sequence ID" value="MFC4637149.1"/>
    <property type="molecule type" value="Genomic_DNA"/>
</dbReference>
<feature type="region of interest" description="Disordered" evidence="1">
    <location>
        <begin position="85"/>
        <end position="186"/>
    </location>
</feature>
<reference evidence="5" key="1">
    <citation type="journal article" date="2019" name="Int. J. Syst. Evol. Microbiol.">
        <title>The Global Catalogue of Microorganisms (GCM) 10K type strain sequencing project: providing services to taxonomists for standard genome sequencing and annotation.</title>
        <authorList>
            <consortium name="The Broad Institute Genomics Platform"/>
            <consortium name="The Broad Institute Genome Sequencing Center for Infectious Disease"/>
            <person name="Wu L."/>
            <person name="Ma J."/>
        </authorList>
    </citation>
    <scope>NUCLEOTIDE SEQUENCE [LARGE SCALE GENOMIC DNA]</scope>
    <source>
        <strain evidence="5">CCUG 55995</strain>
    </source>
</reference>
<protein>
    <submittedName>
        <fullName evidence="4">SPOR domain-containing protein</fullName>
    </submittedName>
</protein>
<keyword evidence="2" id="KW-0472">Membrane</keyword>
<feature type="region of interest" description="Disordered" evidence="1">
    <location>
        <begin position="274"/>
        <end position="313"/>
    </location>
</feature>
<feature type="domain" description="SPOR" evidence="3">
    <location>
        <begin position="186"/>
        <end position="264"/>
    </location>
</feature>
<organism evidence="4 5">
    <name type="scientific">Deinococcus hohokamensis</name>
    <dbReference type="NCBI Taxonomy" id="309883"/>
    <lineage>
        <taxon>Bacteria</taxon>
        <taxon>Thermotogati</taxon>
        <taxon>Deinococcota</taxon>
        <taxon>Deinococci</taxon>
        <taxon>Deinococcales</taxon>
        <taxon>Deinococcaceae</taxon>
        <taxon>Deinococcus</taxon>
    </lineage>
</organism>
<evidence type="ECO:0000313" key="5">
    <source>
        <dbReference type="Proteomes" id="UP001595952"/>
    </source>
</evidence>
<evidence type="ECO:0000256" key="1">
    <source>
        <dbReference type="SAM" id="MobiDB-lite"/>
    </source>
</evidence>
<accession>A0ABV9I4N8</accession>
<feature type="transmembrane region" description="Helical" evidence="2">
    <location>
        <begin position="19"/>
        <end position="37"/>
    </location>
</feature>
<dbReference type="RefSeq" id="WP_380060183.1">
    <property type="nucleotide sequence ID" value="NZ_JBHSEI010000001.1"/>
</dbReference>
<proteinExistence type="predicted"/>
<evidence type="ECO:0000259" key="3">
    <source>
        <dbReference type="PROSITE" id="PS51724"/>
    </source>
</evidence>
<feature type="compositionally biased region" description="Pro residues" evidence="1">
    <location>
        <begin position="295"/>
        <end position="304"/>
    </location>
</feature>
<keyword evidence="2" id="KW-0812">Transmembrane</keyword>
<dbReference type="InterPro" id="IPR036680">
    <property type="entry name" value="SPOR-like_sf"/>
</dbReference>
<feature type="compositionally biased region" description="Low complexity" evidence="1">
    <location>
        <begin position="94"/>
        <end position="147"/>
    </location>
</feature>
<dbReference type="PROSITE" id="PS51724">
    <property type="entry name" value="SPOR"/>
    <property type="match status" value="2"/>
</dbReference>
<dbReference type="SUPFAM" id="SSF110997">
    <property type="entry name" value="Sporulation related repeat"/>
    <property type="match status" value="2"/>
</dbReference>
<sequence length="386" mass="38445">MSRPQTAPAPGGARRWPDIMIGVLVLLLLGGFGSLLLRGRTSSEVVSTPSAAPVEETVIPAAPGTSAPDPESQPAQAIAPVQPVPEEPAHEEAAPPTEATAPTQAPATTAPAEEPAPAASAPASATDPVAAAPLAPAPTTTETDPSEVPSAATLPDQPAPPATAPELAPAPVARTGSAVATSEQRTPLRSDYRISLGSFATEPTVRTQTASVSGLGYTVYPIDLGSQVVAQVGPFADEATARQALSEIQRVYPGAVLYPPRGVSLKGAAASPAAATTSAPSSTPVTPATATAPTSPAPAAPAPTPAQAAPATETAASPVYLQVGAFDRIESAQTLVEQLRGEGFAPSVNAPEGRKVTVLVGPFTGAAVAEAQAKLSAGGHDSFQVR</sequence>
<keyword evidence="2" id="KW-1133">Transmembrane helix</keyword>
<feature type="compositionally biased region" description="Low complexity" evidence="1">
    <location>
        <begin position="164"/>
        <end position="173"/>
    </location>
</feature>
<dbReference type="InterPro" id="IPR007730">
    <property type="entry name" value="SPOR-like_dom"/>
</dbReference>
<feature type="compositionally biased region" description="Low complexity" evidence="1">
    <location>
        <begin position="274"/>
        <end position="294"/>
    </location>
</feature>
<evidence type="ECO:0000313" key="4">
    <source>
        <dbReference type="EMBL" id="MFC4637149.1"/>
    </source>
</evidence>
<name>A0ABV9I4N8_9DEIO</name>